<proteinExistence type="predicted"/>
<evidence type="ECO:0000259" key="2">
    <source>
        <dbReference type="Pfam" id="PF07589"/>
    </source>
</evidence>
<reference evidence="3 4" key="1">
    <citation type="submission" date="2024-08" db="EMBL/GenBank/DDBJ databases">
        <authorList>
            <person name="Lu H."/>
        </authorList>
    </citation>
    <scope>NUCLEOTIDE SEQUENCE [LARGE SCALE GENOMIC DNA]</scope>
    <source>
        <strain evidence="3 4">BYS87W</strain>
    </source>
</reference>
<evidence type="ECO:0000313" key="4">
    <source>
        <dbReference type="Proteomes" id="UP001606303"/>
    </source>
</evidence>
<feature type="signal peptide" evidence="1">
    <location>
        <begin position="1"/>
        <end position="23"/>
    </location>
</feature>
<evidence type="ECO:0000313" key="3">
    <source>
        <dbReference type="EMBL" id="MFG6468100.1"/>
    </source>
</evidence>
<feature type="domain" description="Ice-binding protein C-terminal" evidence="2">
    <location>
        <begin position="230"/>
        <end position="252"/>
    </location>
</feature>
<keyword evidence="4" id="KW-1185">Reference proteome</keyword>
<keyword evidence="1" id="KW-0732">Signal</keyword>
<dbReference type="RefSeq" id="WP_394386045.1">
    <property type="nucleotide sequence ID" value="NZ_JBIGIB010000004.1"/>
</dbReference>
<evidence type="ECO:0000256" key="1">
    <source>
        <dbReference type="SAM" id="SignalP"/>
    </source>
</evidence>
<dbReference type="Proteomes" id="UP001606303">
    <property type="component" value="Unassembled WGS sequence"/>
</dbReference>
<organism evidence="3 4">
    <name type="scientific">Pelomonas baiyunensis</name>
    <dbReference type="NCBI Taxonomy" id="3299026"/>
    <lineage>
        <taxon>Bacteria</taxon>
        <taxon>Pseudomonadati</taxon>
        <taxon>Pseudomonadota</taxon>
        <taxon>Betaproteobacteria</taxon>
        <taxon>Burkholderiales</taxon>
        <taxon>Sphaerotilaceae</taxon>
        <taxon>Roseateles</taxon>
    </lineage>
</organism>
<dbReference type="NCBIfam" id="NF038120">
    <property type="entry name" value="PEP_CTERM_QFxxD"/>
    <property type="match status" value="1"/>
</dbReference>
<name>A0ABW7H1I8_9BURK</name>
<dbReference type="Pfam" id="PF07589">
    <property type="entry name" value="PEP-CTERM"/>
    <property type="match status" value="1"/>
</dbReference>
<protein>
    <submittedName>
        <fullName evidence="3">NF038120 family PEP-CTERM protein</fullName>
    </submittedName>
</protein>
<dbReference type="InterPro" id="IPR013424">
    <property type="entry name" value="Ice-binding_C"/>
</dbReference>
<feature type="chain" id="PRO_5046874330" evidence="1">
    <location>
        <begin position="24"/>
        <end position="255"/>
    </location>
</feature>
<accession>A0ABW7H1I8</accession>
<dbReference type="NCBIfam" id="TIGR02595">
    <property type="entry name" value="PEP_CTERM"/>
    <property type="match status" value="1"/>
</dbReference>
<comment type="caution">
    <text evidence="3">The sequence shown here is derived from an EMBL/GenBank/DDBJ whole genome shotgun (WGS) entry which is preliminary data.</text>
</comment>
<dbReference type="EMBL" id="JBIGIB010000004">
    <property type="protein sequence ID" value="MFG6468100.1"/>
    <property type="molecule type" value="Genomic_DNA"/>
</dbReference>
<sequence length="255" mass="26205">MKKALTTLALAMAAAAASMSAQAGVLRTTINFEAPIDASPFLSYPGSNLLGSGDEFYQAGLAGRTMYFSPFSNSASAVAGDLVGFMGNGSDASTCWSITCPSNNPSTYLGLLDDAVMVMGSTDGFRFSVKNFKASFISNGDPIAAIPGYVRLQGIRNGASTIATFALTGLDANGALNFGTINTGTFGNIEFDYVYAYGFACPTPGVAGSCSAFSTDRAQFALDDITIEHVPEPASLALVSLAGLAAAGARRRRAA</sequence>
<gene>
    <name evidence="3" type="ORF">ACG01O_15845</name>
</gene>